<evidence type="ECO:0000313" key="2">
    <source>
        <dbReference type="EMBL" id="KYQ56310.1"/>
    </source>
</evidence>
<dbReference type="EMBL" id="KQ982446">
    <property type="protein sequence ID" value="KYQ56310.1"/>
    <property type="molecule type" value="Genomic_DNA"/>
</dbReference>
<organism evidence="2 3">
    <name type="scientific">Mycetomoellerius zeteki</name>
    <dbReference type="NCBI Taxonomy" id="64791"/>
    <lineage>
        <taxon>Eukaryota</taxon>
        <taxon>Metazoa</taxon>
        <taxon>Ecdysozoa</taxon>
        <taxon>Arthropoda</taxon>
        <taxon>Hexapoda</taxon>
        <taxon>Insecta</taxon>
        <taxon>Pterygota</taxon>
        <taxon>Neoptera</taxon>
        <taxon>Endopterygota</taxon>
        <taxon>Hymenoptera</taxon>
        <taxon>Apocrita</taxon>
        <taxon>Aculeata</taxon>
        <taxon>Formicoidea</taxon>
        <taxon>Formicidae</taxon>
        <taxon>Myrmicinae</taxon>
        <taxon>Mycetomoellerius</taxon>
    </lineage>
</organism>
<name>A0A151X7L3_9HYME</name>
<keyword evidence="1" id="KW-0472">Membrane</keyword>
<reference evidence="2 3" key="1">
    <citation type="submission" date="2015-09" db="EMBL/GenBank/DDBJ databases">
        <title>Trachymyrmex zeteki WGS genome.</title>
        <authorList>
            <person name="Nygaard S."/>
            <person name="Hu H."/>
            <person name="Boomsma J."/>
            <person name="Zhang G."/>
        </authorList>
    </citation>
    <scope>NUCLEOTIDE SEQUENCE [LARGE SCALE GENOMIC DNA]</scope>
    <source>
        <strain evidence="2">Tzet28-1</strain>
        <tissue evidence="2">Whole body</tissue>
    </source>
</reference>
<keyword evidence="1" id="KW-0812">Transmembrane</keyword>
<feature type="transmembrane region" description="Helical" evidence="1">
    <location>
        <begin position="29"/>
        <end position="57"/>
    </location>
</feature>
<dbReference type="Proteomes" id="UP000075809">
    <property type="component" value="Unassembled WGS sequence"/>
</dbReference>
<gene>
    <name evidence="2" type="ORF">ALC60_04717</name>
</gene>
<dbReference type="STRING" id="64791.A0A151X7L3"/>
<accession>A0A151X7L3</accession>
<keyword evidence="1" id="KW-1133">Transmembrane helix</keyword>
<protein>
    <submittedName>
        <fullName evidence="2">Fasciclin-2</fullName>
    </submittedName>
</protein>
<evidence type="ECO:0000313" key="3">
    <source>
        <dbReference type="Proteomes" id="UP000075809"/>
    </source>
</evidence>
<keyword evidence="3" id="KW-1185">Reference proteome</keyword>
<sequence>MSYRILPQALPRCISPSIDTSVMQHQGPLISSGAIIGIVLATIFVIFIVIDAICCCVRKTGIINYMHERSRRKPVDEEDTKLGSLYGWRFPLPYCDQKMANVAGVTAIQDSSSGKNTIRLVKHTAIDEKEPLKEEKKITPIIDSGLRRETSITFDGKRSVSKTGFVGKDSAV</sequence>
<evidence type="ECO:0000256" key="1">
    <source>
        <dbReference type="SAM" id="Phobius"/>
    </source>
</evidence>
<proteinExistence type="predicted"/>
<dbReference type="AlphaFoldDB" id="A0A151X7L3"/>